<evidence type="ECO:0000256" key="3">
    <source>
        <dbReference type="SAM" id="Coils"/>
    </source>
</evidence>
<evidence type="ECO:0000256" key="1">
    <source>
        <dbReference type="ARBA" id="ARBA00004123"/>
    </source>
</evidence>
<feature type="region of interest" description="Disordered" evidence="4">
    <location>
        <begin position="299"/>
        <end position="337"/>
    </location>
</feature>
<evidence type="ECO:0000313" key="7">
    <source>
        <dbReference type="Proteomes" id="UP001210925"/>
    </source>
</evidence>
<organism evidence="6 7">
    <name type="scientific">Boothiomyces macroporosus</name>
    <dbReference type="NCBI Taxonomy" id="261099"/>
    <lineage>
        <taxon>Eukaryota</taxon>
        <taxon>Fungi</taxon>
        <taxon>Fungi incertae sedis</taxon>
        <taxon>Chytridiomycota</taxon>
        <taxon>Chytridiomycota incertae sedis</taxon>
        <taxon>Chytridiomycetes</taxon>
        <taxon>Rhizophydiales</taxon>
        <taxon>Terramycetaceae</taxon>
        <taxon>Boothiomyces</taxon>
    </lineage>
</organism>
<dbReference type="PANTHER" id="PTHR42107">
    <property type="entry name" value="YALI0D24453P"/>
    <property type="match status" value="1"/>
</dbReference>
<dbReference type="Pfam" id="PF15612">
    <property type="entry name" value="WHIM1"/>
    <property type="match status" value="1"/>
</dbReference>
<evidence type="ECO:0000259" key="5">
    <source>
        <dbReference type="Pfam" id="PF15612"/>
    </source>
</evidence>
<proteinExistence type="predicted"/>
<comment type="subcellular location">
    <subcellularLocation>
        <location evidence="1">Nucleus</location>
    </subcellularLocation>
</comment>
<evidence type="ECO:0000313" key="6">
    <source>
        <dbReference type="EMBL" id="KAJ3256329.1"/>
    </source>
</evidence>
<feature type="coiled-coil region" evidence="3">
    <location>
        <begin position="241"/>
        <end position="277"/>
    </location>
</feature>
<name>A0AAD5Y580_9FUNG</name>
<keyword evidence="2" id="KW-0539">Nucleus</keyword>
<feature type="compositionally biased region" description="Basic and acidic residues" evidence="4">
    <location>
        <begin position="309"/>
        <end position="328"/>
    </location>
</feature>
<keyword evidence="7" id="KW-1185">Reference proteome</keyword>
<feature type="domain" description="WHIM1" evidence="5">
    <location>
        <begin position="138"/>
        <end position="162"/>
    </location>
</feature>
<reference evidence="6" key="1">
    <citation type="submission" date="2020-05" db="EMBL/GenBank/DDBJ databases">
        <title>Phylogenomic resolution of chytrid fungi.</title>
        <authorList>
            <person name="Stajich J.E."/>
            <person name="Amses K."/>
            <person name="Simmons R."/>
            <person name="Seto K."/>
            <person name="Myers J."/>
            <person name="Bonds A."/>
            <person name="Quandt C.A."/>
            <person name="Barry K."/>
            <person name="Liu P."/>
            <person name="Grigoriev I."/>
            <person name="Longcore J.E."/>
            <person name="James T.Y."/>
        </authorList>
    </citation>
    <scope>NUCLEOTIDE SEQUENCE</scope>
    <source>
        <strain evidence="6">PLAUS21</strain>
    </source>
</reference>
<accession>A0AAD5Y580</accession>
<dbReference type="Proteomes" id="UP001210925">
    <property type="component" value="Unassembled WGS sequence"/>
</dbReference>
<dbReference type="EMBL" id="JADGKB010000052">
    <property type="protein sequence ID" value="KAJ3256329.1"/>
    <property type="molecule type" value="Genomic_DNA"/>
</dbReference>
<keyword evidence="3" id="KW-0175">Coiled coil</keyword>
<protein>
    <recommendedName>
        <fullName evidence="5">WHIM1 domain-containing protein</fullName>
    </recommendedName>
</protein>
<dbReference type="InterPro" id="IPR028942">
    <property type="entry name" value="WHIM1_dom"/>
</dbReference>
<sequence length="337" mass="40139">MNQNKLIETSFQIYFFFQVFKKYIEIPDFTPMDLEMAIFGKVLATDYQMEDKKKEQEKGSDDNPATDWIENRELQDSLLEQLIEALLPLISPQKKYNYQTWPYMLKKAIDLNLHDFYQNENPLKVTYSMKFDNIQRNEHPFYILPSSDKLQILNYLCMWSLSEGQIKQAINEAATKKEASNKNKIWHVGQTARLYFQNKTKWSIISSTIEELELYAEHLWPIGPEGFLKAHINTNIIIPLKEKREKDLLEKKLEKERQEKREEMKRLKLERLRKRGELNLSYEMGTRKRSKQTNFKAYFASESESEDDYVPRRKVIEMSDSENDKENESDNMDPLLA</sequence>
<gene>
    <name evidence="6" type="ORF">HK103_005584</name>
</gene>
<evidence type="ECO:0000256" key="2">
    <source>
        <dbReference type="ARBA" id="ARBA00023242"/>
    </source>
</evidence>
<evidence type="ECO:0000256" key="4">
    <source>
        <dbReference type="SAM" id="MobiDB-lite"/>
    </source>
</evidence>
<dbReference type="GO" id="GO:0005634">
    <property type="term" value="C:nucleus"/>
    <property type="evidence" value="ECO:0007669"/>
    <property type="project" value="UniProtKB-SubCell"/>
</dbReference>
<dbReference type="PANTHER" id="PTHR42107:SF1">
    <property type="entry name" value="WHIM1 DOMAIN-CONTAINING PROTEIN"/>
    <property type="match status" value="1"/>
</dbReference>
<comment type="caution">
    <text evidence="6">The sequence shown here is derived from an EMBL/GenBank/DDBJ whole genome shotgun (WGS) entry which is preliminary data.</text>
</comment>
<dbReference type="AlphaFoldDB" id="A0AAD5Y580"/>